<feature type="coiled-coil region" evidence="1">
    <location>
        <begin position="81"/>
        <end position="171"/>
    </location>
</feature>
<keyword evidence="1" id="KW-0175">Coiled coil</keyword>
<gene>
    <name evidence="3" type="ORF">H6P81_001431</name>
</gene>
<dbReference type="EMBL" id="JAINDJ010000002">
    <property type="protein sequence ID" value="KAG9456923.1"/>
    <property type="molecule type" value="Genomic_DNA"/>
</dbReference>
<proteinExistence type="predicted"/>
<name>A0AAV7F763_ARIFI</name>
<reference evidence="3 4" key="1">
    <citation type="submission" date="2021-07" db="EMBL/GenBank/DDBJ databases">
        <title>The Aristolochia fimbriata genome: insights into angiosperm evolution, floral development and chemical biosynthesis.</title>
        <authorList>
            <person name="Jiao Y."/>
        </authorList>
    </citation>
    <scope>NUCLEOTIDE SEQUENCE [LARGE SCALE GENOMIC DNA]</scope>
    <source>
        <strain evidence="3">IBCAS-2021</strain>
        <tissue evidence="3">Leaf</tissue>
    </source>
</reference>
<dbReference type="PANTHER" id="PTHR35689:SF1">
    <property type="entry name" value="EARLY ENDOSOME ANTIGEN"/>
    <property type="match status" value="1"/>
</dbReference>
<feature type="compositionally biased region" description="Polar residues" evidence="2">
    <location>
        <begin position="271"/>
        <end position="281"/>
    </location>
</feature>
<protein>
    <submittedName>
        <fullName evidence="3">Uncharacterized protein</fullName>
    </submittedName>
</protein>
<evidence type="ECO:0000313" key="4">
    <source>
        <dbReference type="Proteomes" id="UP000825729"/>
    </source>
</evidence>
<organism evidence="3 4">
    <name type="scientific">Aristolochia fimbriata</name>
    <name type="common">White veined hardy Dutchman's pipe vine</name>
    <dbReference type="NCBI Taxonomy" id="158543"/>
    <lineage>
        <taxon>Eukaryota</taxon>
        <taxon>Viridiplantae</taxon>
        <taxon>Streptophyta</taxon>
        <taxon>Embryophyta</taxon>
        <taxon>Tracheophyta</taxon>
        <taxon>Spermatophyta</taxon>
        <taxon>Magnoliopsida</taxon>
        <taxon>Magnoliidae</taxon>
        <taxon>Piperales</taxon>
        <taxon>Aristolochiaceae</taxon>
        <taxon>Aristolochia</taxon>
    </lineage>
</organism>
<comment type="caution">
    <text evidence="3">The sequence shown here is derived from an EMBL/GenBank/DDBJ whole genome shotgun (WGS) entry which is preliminary data.</text>
</comment>
<feature type="region of interest" description="Disordered" evidence="2">
    <location>
        <begin position="267"/>
        <end position="328"/>
    </location>
</feature>
<dbReference type="AlphaFoldDB" id="A0AAV7F763"/>
<feature type="coiled-coil region" evidence="1">
    <location>
        <begin position="227"/>
        <end position="261"/>
    </location>
</feature>
<evidence type="ECO:0000313" key="3">
    <source>
        <dbReference type="EMBL" id="KAG9456923.1"/>
    </source>
</evidence>
<evidence type="ECO:0000256" key="1">
    <source>
        <dbReference type="SAM" id="Coils"/>
    </source>
</evidence>
<keyword evidence="4" id="KW-1185">Reference proteome</keyword>
<dbReference type="PANTHER" id="PTHR35689">
    <property type="entry name" value="EARLY ENDOSOME ANTIGEN"/>
    <property type="match status" value="1"/>
</dbReference>
<accession>A0AAV7F763</accession>
<evidence type="ECO:0000256" key="2">
    <source>
        <dbReference type="SAM" id="MobiDB-lite"/>
    </source>
</evidence>
<sequence>MPLPSDIDDYIQQSMEYCVGLPVSQKTLQSKLMASEEARHRLQGEVFQLQDCLRDKDRKIQLSLSEASLNAQALKKHIDENVKLRAECSDLLCRCEKLEKECSLYDRDREALMEFGNEADERATDAETRASEAEVNLRKLMLELEESKRECLMLREKETRANEELQLLRRQIHELDYKRLNASVNDGMSCNQCHSLKKENQEQQSQIPSPVSSLPQCSHCQILAKGLSTLNKDNEQLKVNLRRAEEEAKLLFEENVMMEELLNQYSKERQQTSGGKNSHGASANGKRKSRPRTANTNERTSDLGGPDTSRLPLSPLQPNSPESRMHKK</sequence>
<dbReference type="Proteomes" id="UP000825729">
    <property type="component" value="Unassembled WGS sequence"/>
</dbReference>